<keyword evidence="3 9" id="KW-0812">Transmembrane</keyword>
<feature type="region of interest" description="Disordered" evidence="8">
    <location>
        <begin position="468"/>
        <end position="488"/>
    </location>
</feature>
<keyword evidence="6 9" id="KW-0472">Membrane</keyword>
<dbReference type="Gene3D" id="1.10.287.70">
    <property type="match status" value="1"/>
</dbReference>
<dbReference type="InterPro" id="IPR003280">
    <property type="entry name" value="2pore_dom_K_chnl"/>
</dbReference>
<evidence type="ECO:0000313" key="12">
    <source>
        <dbReference type="Proteomes" id="UP000277928"/>
    </source>
</evidence>
<evidence type="ECO:0000256" key="2">
    <source>
        <dbReference type="ARBA" id="ARBA00022448"/>
    </source>
</evidence>
<evidence type="ECO:0000256" key="5">
    <source>
        <dbReference type="ARBA" id="ARBA00023065"/>
    </source>
</evidence>
<feature type="domain" description="Potassium channel" evidence="10">
    <location>
        <begin position="135"/>
        <end position="206"/>
    </location>
</feature>
<evidence type="ECO:0000256" key="3">
    <source>
        <dbReference type="ARBA" id="ARBA00022692"/>
    </source>
</evidence>
<evidence type="ECO:0000259" key="10">
    <source>
        <dbReference type="Pfam" id="PF07885"/>
    </source>
</evidence>
<keyword evidence="4 9" id="KW-1133">Transmembrane helix</keyword>
<accession>A0A3P7M5P0</accession>
<dbReference type="GO" id="GO:0030322">
    <property type="term" value="P:stabilization of membrane potential"/>
    <property type="evidence" value="ECO:0007669"/>
    <property type="project" value="TreeGrafter"/>
</dbReference>
<sequence>MGRLMTVIYAIIGIPLMLITLRDLGNFLYKAMIDAVQLIHFTSKRCRMFGSSIHKISIRRTGNNDLVQLESDRSVHSNTSNIEHDGGDGAGRSMDLKFHLGDECSEDSMKENVDVMMLSKPNQSLRIPVLLAIGITFSWIFLCAGLFKIWERNWTYAESCYFILSTIGLGDLAVGRRDLMTMCFVFVIIGLAMVSMCINVIQTALEDFYIKVFLKLFLEYQSKLSQGNDKVGASAGMVQMWNNNKKAKYLISLLSKNRQASVLTKVQKDAEACGIVIPPIFSNIDEETGMPKLLFEEINEEMLEATVKEAIQEHLDDEKLNAPTQPSTDLPLPKTVFYDMAVQTSLLSFDDKGEQTLMVTLVDAAIVTDPLINELVEEAVQSCNPIITHSIMQTEVVELKDSECITVIPEYTARDVQTNDIRLIEQEIQTHLYDVLEAITQTDADELVEKPSVEMIESEMQTDPIIRKRQKGQLGSSRKKERLVRETSLKGRRSSAYQSVSDWVVVSEDEDEESNNLDWNPIDGMHAEKQRRVQDLKQFFEANKRRGSIRQRLQLRSPSPSPSTAIKM</sequence>
<feature type="transmembrane region" description="Helical" evidence="9">
    <location>
        <begin position="127"/>
        <end position="150"/>
    </location>
</feature>
<dbReference type="AlphaFoldDB" id="A0A3P7M5P0"/>
<keyword evidence="5" id="KW-0406">Ion transport</keyword>
<reference evidence="11 12" key="1">
    <citation type="submission" date="2018-08" db="EMBL/GenBank/DDBJ databases">
        <authorList>
            <person name="Laetsch R D."/>
            <person name="Stevens L."/>
            <person name="Kumar S."/>
            <person name="Blaxter L. M."/>
        </authorList>
    </citation>
    <scope>NUCLEOTIDE SEQUENCE [LARGE SCALE GENOMIC DNA]</scope>
</reference>
<dbReference type="SUPFAM" id="SSF81324">
    <property type="entry name" value="Voltage-gated potassium channels"/>
    <property type="match status" value="1"/>
</dbReference>
<keyword evidence="7" id="KW-0407">Ion channel</keyword>
<dbReference type="OMA" id="PIDGMHA"/>
<evidence type="ECO:0000256" key="8">
    <source>
        <dbReference type="SAM" id="MobiDB-lite"/>
    </source>
</evidence>
<gene>
    <name evidence="11" type="ORF">NLS_LOCUS9442</name>
</gene>
<evidence type="ECO:0000313" key="11">
    <source>
        <dbReference type="EMBL" id="VDM91721.1"/>
    </source>
</evidence>
<dbReference type="EMBL" id="UYRX01001599">
    <property type="protein sequence ID" value="VDM91721.1"/>
    <property type="molecule type" value="Genomic_DNA"/>
</dbReference>
<dbReference type="GO" id="GO:0022841">
    <property type="term" value="F:potassium ion leak channel activity"/>
    <property type="evidence" value="ECO:0007669"/>
    <property type="project" value="TreeGrafter"/>
</dbReference>
<evidence type="ECO:0000256" key="4">
    <source>
        <dbReference type="ARBA" id="ARBA00022989"/>
    </source>
</evidence>
<evidence type="ECO:0000256" key="7">
    <source>
        <dbReference type="ARBA" id="ARBA00023303"/>
    </source>
</evidence>
<dbReference type="GO" id="GO:0005886">
    <property type="term" value="C:plasma membrane"/>
    <property type="evidence" value="ECO:0007669"/>
    <property type="project" value="TreeGrafter"/>
</dbReference>
<dbReference type="OrthoDB" id="297496at2759"/>
<dbReference type="Pfam" id="PF07885">
    <property type="entry name" value="Ion_trans_2"/>
    <property type="match status" value="1"/>
</dbReference>
<keyword evidence="12" id="KW-1185">Reference proteome</keyword>
<feature type="transmembrane region" description="Helical" evidence="9">
    <location>
        <begin position="181"/>
        <end position="201"/>
    </location>
</feature>
<name>A0A3P7M5P0_LITSI</name>
<dbReference type="InterPro" id="IPR013099">
    <property type="entry name" value="K_chnl_dom"/>
</dbReference>
<dbReference type="Proteomes" id="UP000277928">
    <property type="component" value="Unassembled WGS sequence"/>
</dbReference>
<comment type="subcellular location">
    <subcellularLocation>
        <location evidence="1">Membrane</location>
        <topology evidence="1">Multi-pass membrane protein</topology>
    </subcellularLocation>
</comment>
<evidence type="ECO:0000256" key="1">
    <source>
        <dbReference type="ARBA" id="ARBA00004141"/>
    </source>
</evidence>
<organism evidence="11 12">
    <name type="scientific">Litomosoides sigmodontis</name>
    <name type="common">Filarial nematode worm</name>
    <dbReference type="NCBI Taxonomy" id="42156"/>
    <lineage>
        <taxon>Eukaryota</taxon>
        <taxon>Metazoa</taxon>
        <taxon>Ecdysozoa</taxon>
        <taxon>Nematoda</taxon>
        <taxon>Chromadorea</taxon>
        <taxon>Rhabditida</taxon>
        <taxon>Spirurina</taxon>
        <taxon>Spiruromorpha</taxon>
        <taxon>Filarioidea</taxon>
        <taxon>Onchocercidae</taxon>
        <taxon>Litomosoides</taxon>
    </lineage>
</organism>
<proteinExistence type="predicted"/>
<dbReference type="PANTHER" id="PTHR11003">
    <property type="entry name" value="POTASSIUM CHANNEL, SUBFAMILY K"/>
    <property type="match status" value="1"/>
</dbReference>
<feature type="region of interest" description="Disordered" evidence="8">
    <location>
        <begin position="543"/>
        <end position="568"/>
    </location>
</feature>
<feature type="compositionally biased region" description="Basic residues" evidence="8">
    <location>
        <begin position="468"/>
        <end position="482"/>
    </location>
</feature>
<dbReference type="STRING" id="42156.A0A3P7M5P0"/>
<keyword evidence="2" id="KW-0813">Transport</keyword>
<evidence type="ECO:0000256" key="9">
    <source>
        <dbReference type="SAM" id="Phobius"/>
    </source>
</evidence>
<dbReference type="PANTHER" id="PTHR11003:SF312">
    <property type="entry name" value="POTASSIUM CHANNEL DOMAIN-CONTAINING PROTEIN"/>
    <property type="match status" value="1"/>
</dbReference>
<feature type="transmembrane region" description="Helical" evidence="9">
    <location>
        <begin position="6"/>
        <end position="24"/>
    </location>
</feature>
<protein>
    <recommendedName>
        <fullName evidence="10">Potassium channel domain-containing protein</fullName>
    </recommendedName>
</protein>
<evidence type="ECO:0000256" key="6">
    <source>
        <dbReference type="ARBA" id="ARBA00023136"/>
    </source>
</evidence>
<dbReference type="GO" id="GO:0015271">
    <property type="term" value="F:outward rectifier potassium channel activity"/>
    <property type="evidence" value="ECO:0007669"/>
    <property type="project" value="TreeGrafter"/>
</dbReference>